<dbReference type="PATRIC" id="fig|1184267.3.peg.936"/>
<evidence type="ECO:0000256" key="2">
    <source>
        <dbReference type="ARBA" id="ARBA00004870"/>
    </source>
</evidence>
<dbReference type="OrthoDB" id="5289037at2"/>
<evidence type="ECO:0000313" key="14">
    <source>
        <dbReference type="EMBL" id="AGH95137.1"/>
    </source>
</evidence>
<evidence type="ECO:0000256" key="10">
    <source>
        <dbReference type="ARBA" id="ARBA00022840"/>
    </source>
</evidence>
<keyword evidence="9 13" id="KW-0418">Kinase</keyword>
<evidence type="ECO:0000256" key="6">
    <source>
        <dbReference type="ARBA" id="ARBA00022556"/>
    </source>
</evidence>
<dbReference type="GO" id="GO:0009244">
    <property type="term" value="P:lipopolysaccharide core region biosynthetic process"/>
    <property type="evidence" value="ECO:0007669"/>
    <property type="project" value="TreeGrafter"/>
</dbReference>
<comment type="catalytic activity">
    <reaction evidence="13">
        <text>a lipid A disaccharide + ATP = a lipid IVA + ADP + H(+)</text>
        <dbReference type="Rhea" id="RHEA:67840"/>
        <dbReference type="ChEBI" id="CHEBI:15378"/>
        <dbReference type="ChEBI" id="CHEBI:30616"/>
        <dbReference type="ChEBI" id="CHEBI:176343"/>
        <dbReference type="ChEBI" id="CHEBI:176425"/>
        <dbReference type="ChEBI" id="CHEBI:456216"/>
        <dbReference type="EC" id="2.7.1.130"/>
    </reaction>
</comment>
<keyword evidence="7 13" id="KW-0808">Transferase</keyword>
<feature type="binding site" evidence="13">
    <location>
        <begin position="43"/>
        <end position="50"/>
    </location>
    <ligand>
        <name>ATP</name>
        <dbReference type="ChEBI" id="CHEBI:30616"/>
    </ligand>
</feature>
<comment type="pathway">
    <text evidence="2 13">Glycolipid biosynthesis; lipid IV(A) biosynthesis; lipid IV(A) from (3R)-3-hydroxytetradecanoyl-[acyl-carrier-protein] and UDP-N-acetyl-alpha-D-glucosamine: step 6/6.</text>
</comment>
<evidence type="ECO:0000256" key="7">
    <source>
        <dbReference type="ARBA" id="ARBA00022679"/>
    </source>
</evidence>
<dbReference type="KEGG" id="bex:A11Q_921"/>
<keyword evidence="6 13" id="KW-0441">Lipid A biosynthesis</keyword>
<dbReference type="STRING" id="1184267.A11Q_921"/>
<evidence type="ECO:0000313" key="15">
    <source>
        <dbReference type="Proteomes" id="UP000012040"/>
    </source>
</evidence>
<evidence type="ECO:0000256" key="3">
    <source>
        <dbReference type="ARBA" id="ARBA00012071"/>
    </source>
</evidence>
<dbReference type="EMBL" id="CP003537">
    <property type="protein sequence ID" value="AGH95137.1"/>
    <property type="molecule type" value="Genomic_DNA"/>
</dbReference>
<comment type="function">
    <text evidence="1 13">Transfers the gamma-phosphate of ATP to the 4'-position of a tetraacyldisaccharide 1-phosphate intermediate (termed DS-1-P) to form tetraacyldisaccharide 1,4'-bis-phosphate (lipid IVA).</text>
</comment>
<dbReference type="InterPro" id="IPR003758">
    <property type="entry name" value="LpxK"/>
</dbReference>
<evidence type="ECO:0000256" key="5">
    <source>
        <dbReference type="ARBA" id="ARBA00022516"/>
    </source>
</evidence>
<protein>
    <recommendedName>
        <fullName evidence="4 13">Tetraacyldisaccharide 4'-kinase</fullName>
        <ecNumber evidence="3 13">2.7.1.130</ecNumber>
    </recommendedName>
    <alternativeName>
        <fullName evidence="12 13">Lipid A 4'-kinase</fullName>
    </alternativeName>
</protein>
<dbReference type="HAMAP" id="MF_00409">
    <property type="entry name" value="LpxK"/>
    <property type="match status" value="1"/>
</dbReference>
<evidence type="ECO:0000256" key="9">
    <source>
        <dbReference type="ARBA" id="ARBA00022777"/>
    </source>
</evidence>
<keyword evidence="11 13" id="KW-0443">Lipid metabolism</keyword>
<dbReference type="GO" id="GO:0005524">
    <property type="term" value="F:ATP binding"/>
    <property type="evidence" value="ECO:0007669"/>
    <property type="project" value="UniProtKB-UniRule"/>
</dbReference>
<dbReference type="RefSeq" id="WP_015469627.1">
    <property type="nucleotide sequence ID" value="NC_020813.1"/>
</dbReference>
<keyword evidence="15" id="KW-1185">Reference proteome</keyword>
<dbReference type="PANTHER" id="PTHR42724:SF1">
    <property type="entry name" value="TETRAACYLDISACCHARIDE 4'-KINASE, MITOCHONDRIAL-RELATED"/>
    <property type="match status" value="1"/>
</dbReference>
<dbReference type="UniPathway" id="UPA00359">
    <property type="reaction ID" value="UER00482"/>
</dbReference>
<comment type="similarity">
    <text evidence="13">Belongs to the LpxK family.</text>
</comment>
<evidence type="ECO:0000256" key="12">
    <source>
        <dbReference type="ARBA" id="ARBA00029757"/>
    </source>
</evidence>
<dbReference type="PANTHER" id="PTHR42724">
    <property type="entry name" value="TETRAACYLDISACCHARIDE 4'-KINASE"/>
    <property type="match status" value="1"/>
</dbReference>
<reference evidence="14 15" key="1">
    <citation type="journal article" date="2013" name="ISME J.">
        <title>By their genes ye shall know them: genomic signatures of predatory bacteria.</title>
        <authorList>
            <person name="Pasternak Z."/>
            <person name="Pietrokovski S."/>
            <person name="Rotem O."/>
            <person name="Gophna U."/>
            <person name="Lurie-Weinberger M.N."/>
            <person name="Jurkevitch E."/>
        </authorList>
    </citation>
    <scope>NUCLEOTIDE SEQUENCE [LARGE SCALE GENOMIC DNA]</scope>
    <source>
        <strain evidence="14 15">JSS</strain>
    </source>
</reference>
<dbReference type="AlphaFoldDB" id="M4V6Y3"/>
<dbReference type="NCBIfam" id="TIGR00682">
    <property type="entry name" value="lpxK"/>
    <property type="match status" value="1"/>
</dbReference>
<evidence type="ECO:0000256" key="13">
    <source>
        <dbReference type="HAMAP-Rule" id="MF_00409"/>
    </source>
</evidence>
<dbReference type="HOGENOM" id="CLU_038816_6_0_7"/>
<evidence type="ECO:0000256" key="11">
    <source>
        <dbReference type="ARBA" id="ARBA00023098"/>
    </source>
</evidence>
<keyword evidence="8 13" id="KW-0547">Nucleotide-binding</keyword>
<gene>
    <name evidence="13" type="primary">lpxK</name>
    <name evidence="14" type="ORF">A11Q_921</name>
</gene>
<evidence type="ECO:0000256" key="4">
    <source>
        <dbReference type="ARBA" id="ARBA00016436"/>
    </source>
</evidence>
<evidence type="ECO:0000256" key="1">
    <source>
        <dbReference type="ARBA" id="ARBA00002274"/>
    </source>
</evidence>
<dbReference type="Pfam" id="PF02606">
    <property type="entry name" value="LpxK"/>
    <property type="match status" value="1"/>
</dbReference>
<organism evidence="14 15">
    <name type="scientific">Pseudobdellovibrio exovorus JSS</name>
    <dbReference type="NCBI Taxonomy" id="1184267"/>
    <lineage>
        <taxon>Bacteria</taxon>
        <taxon>Pseudomonadati</taxon>
        <taxon>Bdellovibrionota</taxon>
        <taxon>Bdellovibrionia</taxon>
        <taxon>Bdellovibrionales</taxon>
        <taxon>Pseudobdellovibrionaceae</taxon>
        <taxon>Pseudobdellovibrio</taxon>
    </lineage>
</organism>
<dbReference type="eggNOG" id="COG1663">
    <property type="taxonomic scope" value="Bacteria"/>
</dbReference>
<dbReference type="GO" id="GO:0009245">
    <property type="term" value="P:lipid A biosynthetic process"/>
    <property type="evidence" value="ECO:0007669"/>
    <property type="project" value="UniProtKB-UniRule"/>
</dbReference>
<name>M4V6Y3_9BACT</name>
<proteinExistence type="inferred from homology"/>
<evidence type="ECO:0000256" key="8">
    <source>
        <dbReference type="ARBA" id="ARBA00022741"/>
    </source>
</evidence>
<dbReference type="GO" id="GO:0005886">
    <property type="term" value="C:plasma membrane"/>
    <property type="evidence" value="ECO:0007669"/>
    <property type="project" value="TreeGrafter"/>
</dbReference>
<accession>M4V6Y3</accession>
<keyword evidence="5 13" id="KW-0444">Lipid biosynthesis</keyword>
<dbReference type="EC" id="2.7.1.130" evidence="3 13"/>
<keyword evidence="10 13" id="KW-0067">ATP-binding</keyword>
<dbReference type="GO" id="GO:0009029">
    <property type="term" value="F:lipid-A 4'-kinase activity"/>
    <property type="evidence" value="ECO:0007669"/>
    <property type="project" value="UniProtKB-UniRule"/>
</dbReference>
<dbReference type="Proteomes" id="UP000012040">
    <property type="component" value="Chromosome"/>
</dbReference>
<sequence length="325" mass="36627">MKVLKPLEKIYHFVTGVKNLLYETNVVQQTKLNSKVLSVGNLSFGGVGKTPCVIYLGEIFQNEMKTVIVCKSYKASIKQAARVDLSVPQAAHIYGDEACLIQSQLQTCEVWSGPIKLETAQASLNSAPQLIIVDDGFSHRQLARDFDLVLVDASKGLAGDYFRESWSNLKRAHAVILTKTNLSDTNKVKDLKNKMETDFPHLSGKIFSSSVQIELSVEIQKPLFVFCALAKPDDFVLQLREMGYNVVQTQFFPDHHMYSAADEKEVLDVYRGLQNQYSDLCLVTTEKDAIKLSPSLKSTVRTPKHFMTMQPEERKVLVEEIRKTF</sequence>